<dbReference type="PANTHER" id="PTHR42760:SF115">
    <property type="entry name" value="3-OXOACYL-[ACYL-CARRIER-PROTEIN] REDUCTASE FABG"/>
    <property type="match status" value="1"/>
</dbReference>
<evidence type="ECO:0000256" key="2">
    <source>
        <dbReference type="ARBA" id="ARBA00023002"/>
    </source>
</evidence>
<comment type="similarity">
    <text evidence="1">Belongs to the short-chain dehydrogenases/reductases (SDR) family.</text>
</comment>
<dbReference type="AlphaFoldDB" id="A0A4R5KE48"/>
<evidence type="ECO:0000256" key="1">
    <source>
        <dbReference type="ARBA" id="ARBA00006484"/>
    </source>
</evidence>
<dbReference type="EMBL" id="SMRT01000018">
    <property type="protein sequence ID" value="TDF92925.1"/>
    <property type="molecule type" value="Genomic_DNA"/>
</dbReference>
<dbReference type="InterPro" id="IPR002347">
    <property type="entry name" value="SDR_fam"/>
</dbReference>
<dbReference type="OrthoDB" id="9803333at2"/>
<dbReference type="RefSeq" id="WP_133234444.1">
    <property type="nucleotide sequence ID" value="NZ_SMRT01000018.1"/>
</dbReference>
<dbReference type="InterPro" id="IPR020904">
    <property type="entry name" value="Sc_DH/Rdtase_CS"/>
</dbReference>
<dbReference type="Proteomes" id="UP000295636">
    <property type="component" value="Unassembled WGS sequence"/>
</dbReference>
<accession>A0A4R5KE48</accession>
<reference evidence="3 4" key="1">
    <citation type="submission" date="2019-03" db="EMBL/GenBank/DDBJ databases">
        <title>This is whole genome sequence of Paenibacillus sp MS74 strain.</title>
        <authorList>
            <person name="Trinh H.N."/>
        </authorList>
    </citation>
    <scope>NUCLEOTIDE SEQUENCE [LARGE SCALE GENOMIC DNA]</scope>
    <source>
        <strain evidence="3 4">MS74</strain>
    </source>
</reference>
<dbReference type="GO" id="GO:0016616">
    <property type="term" value="F:oxidoreductase activity, acting on the CH-OH group of donors, NAD or NADP as acceptor"/>
    <property type="evidence" value="ECO:0007669"/>
    <property type="project" value="TreeGrafter"/>
</dbReference>
<evidence type="ECO:0000313" key="4">
    <source>
        <dbReference type="Proteomes" id="UP000295636"/>
    </source>
</evidence>
<evidence type="ECO:0000313" key="3">
    <source>
        <dbReference type="EMBL" id="TDF92925.1"/>
    </source>
</evidence>
<protein>
    <submittedName>
        <fullName evidence="3">SDR family oxidoreductase</fullName>
    </submittedName>
</protein>
<gene>
    <name evidence="3" type="ORF">E1757_27925</name>
</gene>
<comment type="caution">
    <text evidence="3">The sequence shown here is derived from an EMBL/GenBank/DDBJ whole genome shotgun (WGS) entry which is preliminary data.</text>
</comment>
<dbReference type="InterPro" id="IPR036291">
    <property type="entry name" value="NAD(P)-bd_dom_sf"/>
</dbReference>
<dbReference type="Pfam" id="PF13561">
    <property type="entry name" value="adh_short_C2"/>
    <property type="match status" value="1"/>
</dbReference>
<dbReference type="PRINTS" id="PR00081">
    <property type="entry name" value="GDHRDH"/>
</dbReference>
<name>A0A4R5KE48_9BACL</name>
<dbReference type="SUPFAM" id="SSF51735">
    <property type="entry name" value="NAD(P)-binding Rossmann-fold domains"/>
    <property type="match status" value="1"/>
</dbReference>
<dbReference type="NCBIfam" id="NF005559">
    <property type="entry name" value="PRK07231.1"/>
    <property type="match status" value="1"/>
</dbReference>
<sequence length="262" mass="27970">MKGLAGRTVLIAGGGRGIGRSAAGKFAEYGARVAVGSRTEAEYVETEALLREAGADAIGRHLDVTRRDSIQAFIRQAVEHFGKIDVLVYCSGVNVRLPAIDYPEDVWEKVLEVNLTGAYRMCQEVGKVMIQQGSGGSIVNVTSMMSHVVSPNQSAYTASKGALLQYTKLLAVEWADYGIRVNALSPGYIITEMTEDARQQAPYVNGVLSQTAMNRFGRAEEVAEGICFLASPEASFVTGACLPVDGGFLAGHPAIVARSHVK</sequence>
<organism evidence="3 4">
    <name type="scientific">Paenibacillus piri</name>
    <dbReference type="NCBI Taxonomy" id="2547395"/>
    <lineage>
        <taxon>Bacteria</taxon>
        <taxon>Bacillati</taxon>
        <taxon>Bacillota</taxon>
        <taxon>Bacilli</taxon>
        <taxon>Bacillales</taxon>
        <taxon>Paenibacillaceae</taxon>
        <taxon>Paenibacillus</taxon>
    </lineage>
</organism>
<dbReference type="PRINTS" id="PR00080">
    <property type="entry name" value="SDRFAMILY"/>
</dbReference>
<dbReference type="CDD" id="cd05233">
    <property type="entry name" value="SDR_c"/>
    <property type="match status" value="1"/>
</dbReference>
<proteinExistence type="inferred from homology"/>
<dbReference type="PROSITE" id="PS00061">
    <property type="entry name" value="ADH_SHORT"/>
    <property type="match status" value="1"/>
</dbReference>
<dbReference type="Gene3D" id="3.40.50.720">
    <property type="entry name" value="NAD(P)-binding Rossmann-like Domain"/>
    <property type="match status" value="1"/>
</dbReference>
<keyword evidence="2" id="KW-0560">Oxidoreductase</keyword>
<dbReference type="FunFam" id="3.40.50.720:FF:000084">
    <property type="entry name" value="Short-chain dehydrogenase reductase"/>
    <property type="match status" value="1"/>
</dbReference>
<dbReference type="GO" id="GO:0008206">
    <property type="term" value="P:bile acid metabolic process"/>
    <property type="evidence" value="ECO:0007669"/>
    <property type="project" value="UniProtKB-ARBA"/>
</dbReference>
<keyword evidence="4" id="KW-1185">Reference proteome</keyword>
<dbReference type="PANTHER" id="PTHR42760">
    <property type="entry name" value="SHORT-CHAIN DEHYDROGENASES/REDUCTASES FAMILY MEMBER"/>
    <property type="match status" value="1"/>
</dbReference>